<evidence type="ECO:0000313" key="2">
    <source>
        <dbReference type="EMBL" id="RVE63096.1"/>
    </source>
</evidence>
<dbReference type="Proteomes" id="UP000283210">
    <property type="component" value="Chromosome 16"/>
</dbReference>
<dbReference type="AlphaFoldDB" id="A0A3S2MNH3"/>
<protein>
    <submittedName>
        <fullName evidence="2">Uncharacterized protein</fullName>
    </submittedName>
</protein>
<organism evidence="2 3">
    <name type="scientific">Oryzias javanicus</name>
    <name type="common">Javanese ricefish</name>
    <name type="synonym">Aplocheilus javanicus</name>
    <dbReference type="NCBI Taxonomy" id="123683"/>
    <lineage>
        <taxon>Eukaryota</taxon>
        <taxon>Metazoa</taxon>
        <taxon>Chordata</taxon>
        <taxon>Craniata</taxon>
        <taxon>Vertebrata</taxon>
        <taxon>Euteleostomi</taxon>
        <taxon>Actinopterygii</taxon>
        <taxon>Neopterygii</taxon>
        <taxon>Teleostei</taxon>
        <taxon>Neoteleostei</taxon>
        <taxon>Acanthomorphata</taxon>
        <taxon>Ovalentaria</taxon>
        <taxon>Atherinomorphae</taxon>
        <taxon>Beloniformes</taxon>
        <taxon>Adrianichthyidae</taxon>
        <taxon>Oryziinae</taxon>
        <taxon>Oryzias</taxon>
    </lineage>
</organism>
<feature type="region of interest" description="Disordered" evidence="1">
    <location>
        <begin position="1"/>
        <end position="30"/>
    </location>
</feature>
<reference evidence="2 3" key="1">
    <citation type="submission" date="2018-11" db="EMBL/GenBank/DDBJ databases">
        <authorList>
            <person name="Lopez-Roques C."/>
            <person name="Donnadieu C."/>
            <person name="Bouchez O."/>
            <person name="Klopp C."/>
            <person name="Cabau C."/>
            <person name="Zahm M."/>
        </authorList>
    </citation>
    <scope>NUCLEOTIDE SEQUENCE [LARGE SCALE GENOMIC DNA]</scope>
    <source>
        <strain evidence="2">RS831</strain>
        <tissue evidence="2">Whole body</tissue>
    </source>
</reference>
<reference evidence="2 3" key="2">
    <citation type="submission" date="2019-01" db="EMBL/GenBank/DDBJ databases">
        <title>A chromosome length genome reference of the Java medaka (oryzias javanicus).</title>
        <authorList>
            <person name="Herpin A."/>
            <person name="Takehana Y."/>
            <person name="Naruse K."/>
            <person name="Ansai S."/>
            <person name="Kawaguchi M."/>
        </authorList>
    </citation>
    <scope>NUCLEOTIDE SEQUENCE [LARGE SCALE GENOMIC DNA]</scope>
    <source>
        <strain evidence="2">RS831</strain>
        <tissue evidence="2">Whole body</tissue>
    </source>
</reference>
<evidence type="ECO:0000313" key="3">
    <source>
        <dbReference type="Proteomes" id="UP000283210"/>
    </source>
</evidence>
<evidence type="ECO:0000256" key="1">
    <source>
        <dbReference type="SAM" id="MobiDB-lite"/>
    </source>
</evidence>
<gene>
    <name evidence="2" type="ORF">OJAV_G00165060</name>
</gene>
<proteinExistence type="predicted"/>
<keyword evidence="3" id="KW-1185">Reference proteome</keyword>
<dbReference type="EMBL" id="CM012452">
    <property type="protein sequence ID" value="RVE63096.1"/>
    <property type="molecule type" value="Genomic_DNA"/>
</dbReference>
<name>A0A3S2MNH3_ORYJA</name>
<accession>A0A3S2MNH3</accession>
<feature type="compositionally biased region" description="Low complexity" evidence="1">
    <location>
        <begin position="1"/>
        <end position="11"/>
    </location>
</feature>
<sequence length="96" mass="10527">MRSRRVTFSSSSPPPPPSGSAPREPEGLQERQVAPVDGKLSGGQFAASSCAPLAACHFNFCGCHRRNGARRQRPRARPHARAVRMKLMTNYNSPLR</sequence>